<dbReference type="InParanoid" id="A0A369KH39"/>
<evidence type="ECO:0000313" key="2">
    <source>
        <dbReference type="Proteomes" id="UP000076154"/>
    </source>
</evidence>
<protein>
    <submittedName>
        <fullName evidence="1">Uncharacterized protein</fullName>
    </submittedName>
</protein>
<accession>A0A369KH39</accession>
<comment type="caution">
    <text evidence="1">The sequence shown here is derived from an EMBL/GenBank/DDBJ whole genome shotgun (WGS) entry which is preliminary data.</text>
</comment>
<dbReference type="AlphaFoldDB" id="A0A369KH39"/>
<keyword evidence="2" id="KW-1185">Reference proteome</keyword>
<dbReference type="EMBL" id="LUEZ02000001">
    <property type="protein sequence ID" value="RDB31103.1"/>
    <property type="molecule type" value="Genomic_DNA"/>
</dbReference>
<name>A0A369KH39_HYPMA</name>
<dbReference type="Proteomes" id="UP000076154">
    <property type="component" value="Unassembled WGS sequence"/>
</dbReference>
<proteinExistence type="predicted"/>
<evidence type="ECO:0000313" key="1">
    <source>
        <dbReference type="EMBL" id="RDB31103.1"/>
    </source>
</evidence>
<organism evidence="1 2">
    <name type="scientific">Hypsizygus marmoreus</name>
    <name type="common">White beech mushroom</name>
    <name type="synonym">Agaricus marmoreus</name>
    <dbReference type="NCBI Taxonomy" id="39966"/>
    <lineage>
        <taxon>Eukaryota</taxon>
        <taxon>Fungi</taxon>
        <taxon>Dikarya</taxon>
        <taxon>Basidiomycota</taxon>
        <taxon>Agaricomycotina</taxon>
        <taxon>Agaricomycetes</taxon>
        <taxon>Agaricomycetidae</taxon>
        <taxon>Agaricales</taxon>
        <taxon>Tricholomatineae</taxon>
        <taxon>Lyophyllaceae</taxon>
        <taxon>Hypsizygus</taxon>
    </lineage>
</organism>
<reference evidence="1" key="1">
    <citation type="submission" date="2018-04" db="EMBL/GenBank/DDBJ databases">
        <title>Whole genome sequencing of Hypsizygus marmoreus.</title>
        <authorList>
            <person name="Choi I.-G."/>
            <person name="Min B."/>
            <person name="Kim J.-G."/>
            <person name="Kim S."/>
            <person name="Oh Y.-L."/>
            <person name="Kong W.-S."/>
            <person name="Park H."/>
            <person name="Jeong J."/>
            <person name="Song E.-S."/>
        </authorList>
    </citation>
    <scope>NUCLEOTIDE SEQUENCE [LARGE SCALE GENOMIC DNA]</scope>
    <source>
        <strain evidence="1">51987-8</strain>
    </source>
</reference>
<sequence>MGLAAFQEIFFKGFDARWHAWRAQFGVVIKSFWNKNIECYVIIISSAFIDACGFSDGDIKSVHVHTHTASARPAMAGHLSFAVPPTKTTILLESRNTGNSADAEVVAFEKDVKC</sequence>
<gene>
    <name evidence="1" type="ORF">Hypma_000026</name>
</gene>